<sequence>MSSAPFPIAPVIARLQDLVPSFQLVQGAAEYSRIKSFSEFRPDSAYVLLARERGDAEGPKTGRQRAVVTFGVVIAVQNYRDITGGESLEEISPLIGQARDAIMGWTPPVNGGRPCWWLQGDVLDYDENTLLWADVFQTQHFIGATP</sequence>
<gene>
    <name evidence="1" type="ORF">SAMN05878282_101228</name>
</gene>
<name>A0A1N6NDL7_AQUAC</name>
<evidence type="ECO:0000313" key="1">
    <source>
        <dbReference type="EMBL" id="SIP90076.1"/>
    </source>
</evidence>
<dbReference type="AlphaFoldDB" id="A0A1N6NDL7"/>
<organism evidence="1 2">
    <name type="scientific">Aquipseudomonas alcaligenes</name>
    <name type="common">Pseudomonas alcaligenes</name>
    <dbReference type="NCBI Taxonomy" id="43263"/>
    <lineage>
        <taxon>Bacteria</taxon>
        <taxon>Pseudomonadati</taxon>
        <taxon>Pseudomonadota</taxon>
        <taxon>Gammaproteobacteria</taxon>
        <taxon>Pseudomonadales</taxon>
        <taxon>Pseudomonadaceae</taxon>
        <taxon>Aquipseudomonas</taxon>
    </lineage>
</organism>
<dbReference type="EMBL" id="FTMP01000001">
    <property type="protein sequence ID" value="SIP90076.1"/>
    <property type="molecule type" value="Genomic_DNA"/>
</dbReference>
<dbReference type="InterPro" id="IPR056912">
    <property type="entry name" value="Phage_JBD30_tail_term-like"/>
</dbReference>
<proteinExistence type="predicted"/>
<evidence type="ECO:0008006" key="3">
    <source>
        <dbReference type="Google" id="ProtNLM"/>
    </source>
</evidence>
<protein>
    <recommendedName>
        <fullName evidence="3">Gp37 protein</fullName>
    </recommendedName>
</protein>
<dbReference type="RefSeq" id="WP_076423553.1">
    <property type="nucleotide sequence ID" value="NZ_FTMP01000001.1"/>
</dbReference>
<accession>A0A1N6NDL7</accession>
<reference evidence="1 2" key="1">
    <citation type="submission" date="2017-01" db="EMBL/GenBank/DDBJ databases">
        <authorList>
            <person name="Mah S.A."/>
            <person name="Swanson W.J."/>
            <person name="Moy G.W."/>
            <person name="Vacquier V.D."/>
        </authorList>
    </citation>
    <scope>NUCLEOTIDE SEQUENCE [LARGE SCALE GENOMIC DNA]</scope>
    <source>
        <strain evidence="1 2">RU36E</strain>
    </source>
</reference>
<evidence type="ECO:0000313" key="2">
    <source>
        <dbReference type="Proteomes" id="UP000185841"/>
    </source>
</evidence>
<dbReference type="Proteomes" id="UP000185841">
    <property type="component" value="Unassembled WGS sequence"/>
</dbReference>
<dbReference type="Pfam" id="PF23840">
    <property type="entry name" value="Phage_tail_terminator"/>
    <property type="match status" value="1"/>
</dbReference>